<keyword evidence="4" id="KW-1185">Reference proteome</keyword>
<feature type="compositionally biased region" description="Basic and acidic residues" evidence="1">
    <location>
        <begin position="731"/>
        <end position="747"/>
    </location>
</feature>
<sequence length="1937" mass="212966">MVDRPLTLGAAGGSFSAIVWRLLTETVQSPIPVPVSVECPLCDCPLPTLPSISWASLDLLSVAVGILVGLSLGPLLDLLILLRASWRWWRLQLDTGDLRSDLRSVQERLSALESRTPGASASPAREVSSATRSSQASSAPVAGYHVGPEREAAARDIGRWLAKSIDGVARGLSGRERIPQQTRYYLAVRDFHRNLYDPPLFLSNWPDCKERVQCRGQVGDSIFIGLPTKRECYLAVLAAGLELSDVTEEEGSAVPEATGLFDNFVTSDSQIVFDYQVGFISFGSRPKVSIIGVCEVDQQALVAVPDLAWHRQKARRHMPDDALQKAVRVEARVGSGLDRTVPEDGTGIKIWLGFLKADYVDLVAYGLDALPDDILFPSDTVGLPMLPHAEALVAISHDHFVFLSAESGGAKPVYGTPDVETRLGQLEGTMAEILENLKQLKPGAASSRPSALHGDHGPRKPDPPRVSFAPPSGLDPHVVQQALMAGVSKKSLEEVALLLQQQNQMTPAAAPQAADKALVSDSDEEDEHLGAASGSLDPMNRAVVSLSKIVKEMRKEKKQKKDRDLESILDRAGSGSAKDSVGSTRSKAAALRSLHKLLHTDPKLIYQAAEGHMQEDWEMGGQRLPGAMITQISARGWLEHRSRISSYPGTIRPAWLCAGIWDCLMRGAPAALCKLRPTQSSGAMGSAAHQIDGRKVERTLPFETQGPRGVSGEEADAHRDQDQEGGGAAQERSEEGQGKRRKEREGARGSGFILDPSVSADYELQLEEDCHFVEVFPAEGTAAILSVPGALAPISNIGKLWNSLVRWILSGKSGFARFLRTLGRHEPLADKGTAQPVWPVPAPYPQWMMRVEKSKVNYKQMYVEKAVNLMILSSSWLHLGKPLVAPATLALGSSLTKKQWGVVKRYERLISEFLQVGDIGPAAMGRSAAKVESLSSLLVELETAAAKTAAPYEHRPAAQRSDGNEPQPGHQKGDPGRVVGRLQKPAPQLAKCVEPSRLSFPQDAPAFDPSSMLEEPHKKVYEDPISCAISPEDFSLEPPRVRVHGSKDQALGMQCEAIHPHELLCVHGRGPRGKISCGVIIGDAVFLEQVPAMLTPAELGRTDGAKRLRAIKEEYVGKNLTPHDGKTFEAEFEAEFCGASVNGIAGSIRANPKRLIPLMDLTAKTARLGFATMLLLQTLAGAWISVLQFRRRMLCLLDEIYVAQHGREEDMIIELSPSLQSELWILVCLGPLAVTDLRAQTLGKLFLTDASEDMKASVVSALPLPFARELHRQALARGAWTRLLTPWKVWLKQHFQLDEEDAMPDGVPLVSHPLWLILAQCLRFELHHRKRVGSRRHINLLEMESLLELEKKIAAYQQDSRYLCGCDSQIVIAAVLKGRSSSPHLNELLQKSLPTVLGAGLYGSYGYIPSKANVSDDPTRWTDIRPPSRPIPDWLFAAFSGCFDALDVWLGERGYDPLDIAQLPFPLRTAPKADVLEHSLIAELRAVQKTERLAKFDQKIYGTDPKDWKTFETPATGANEQKDHKRPQDAELAFGPHHAVVSKKTEEQNCVGESVSRRQRGGLAMENVKSALLSSEARAALALLPRECFIKPDGRRARPDEVLDFQRKGFLDLFSGKASFARSMARRFSVFVVTFDFEHGPRQDLLNESLGSDIKRCLLAGCFHGMGVAPECCSFSRAVTPAVRSALRPEGLPQISENMQRKVQVGNSHAQFLLELLVICQEMGLLYWVENPDGSFLWLLTDWRQKGFGSPEAAFRFDMCRYHTPWRKRTRIATNTCLSGRRELCHGDHSHVILRGRCKAQKMSWTRLAQAYPQQLGYDLASAMAAGAGLTKKNTKLNIGGCAKCSHCRIGEAQNPGPQKAQRVARDVKLLENVRLVEPATLALQDRVWTAFRTWLDQHLSESTIDDLQLCPTLYVVLRALRSDLVLPSEQFSNLVS</sequence>
<feature type="region of interest" description="Disordered" evidence="1">
    <location>
        <begin position="442"/>
        <end position="474"/>
    </location>
</feature>
<dbReference type="EMBL" id="CAMXCT010000150">
    <property type="protein sequence ID" value="CAI3974680.1"/>
    <property type="molecule type" value="Genomic_DNA"/>
</dbReference>
<proteinExistence type="predicted"/>
<feature type="region of interest" description="Disordered" evidence="1">
    <location>
        <begin position="508"/>
        <end position="536"/>
    </location>
</feature>
<protein>
    <submittedName>
        <fullName evidence="3">Tyr recombinase domain-containing protein</fullName>
    </submittedName>
</protein>
<organism evidence="2">
    <name type="scientific">Cladocopium goreaui</name>
    <dbReference type="NCBI Taxonomy" id="2562237"/>
    <lineage>
        <taxon>Eukaryota</taxon>
        <taxon>Sar</taxon>
        <taxon>Alveolata</taxon>
        <taxon>Dinophyceae</taxon>
        <taxon>Suessiales</taxon>
        <taxon>Symbiodiniaceae</taxon>
        <taxon>Cladocopium</taxon>
    </lineage>
</organism>
<feature type="region of interest" description="Disordered" evidence="1">
    <location>
        <begin position="949"/>
        <end position="980"/>
    </location>
</feature>
<gene>
    <name evidence="2" type="ORF">C1SCF055_LOCUS3065</name>
</gene>
<comment type="caution">
    <text evidence="2">The sequence shown here is derived from an EMBL/GenBank/DDBJ whole genome shotgun (WGS) entry which is preliminary data.</text>
</comment>
<feature type="region of interest" description="Disordered" evidence="1">
    <location>
        <begin position="554"/>
        <end position="584"/>
    </location>
</feature>
<dbReference type="EMBL" id="CAMXCT020000150">
    <property type="protein sequence ID" value="CAL1128055.1"/>
    <property type="molecule type" value="Genomic_DNA"/>
</dbReference>
<evidence type="ECO:0000313" key="4">
    <source>
        <dbReference type="Proteomes" id="UP001152797"/>
    </source>
</evidence>
<feature type="compositionally biased region" description="Basic and acidic residues" evidence="1">
    <location>
        <begin position="691"/>
        <end position="700"/>
    </location>
</feature>
<feature type="compositionally biased region" description="Basic and acidic residues" evidence="1">
    <location>
        <begin position="554"/>
        <end position="569"/>
    </location>
</feature>
<reference evidence="2" key="1">
    <citation type="submission" date="2022-10" db="EMBL/GenBank/DDBJ databases">
        <authorList>
            <person name="Chen Y."/>
            <person name="Dougan E. K."/>
            <person name="Chan C."/>
            <person name="Rhodes N."/>
            <person name="Thang M."/>
        </authorList>
    </citation>
    <scope>NUCLEOTIDE SEQUENCE</scope>
</reference>
<feature type="compositionally biased region" description="Basic and acidic residues" evidence="1">
    <location>
        <begin position="453"/>
        <end position="463"/>
    </location>
</feature>
<dbReference type="Proteomes" id="UP001152797">
    <property type="component" value="Unassembled WGS sequence"/>
</dbReference>
<feature type="non-terminal residue" evidence="2">
    <location>
        <position position="1937"/>
    </location>
</feature>
<feature type="region of interest" description="Disordered" evidence="1">
    <location>
        <begin position="113"/>
        <end position="142"/>
    </location>
</feature>
<feature type="region of interest" description="Disordered" evidence="1">
    <location>
        <begin position="678"/>
        <end position="752"/>
    </location>
</feature>
<evidence type="ECO:0000313" key="2">
    <source>
        <dbReference type="EMBL" id="CAI3974680.1"/>
    </source>
</evidence>
<dbReference type="EMBL" id="CAMXCT030000150">
    <property type="protein sequence ID" value="CAL4761992.1"/>
    <property type="molecule type" value="Genomic_DNA"/>
</dbReference>
<feature type="region of interest" description="Disordered" evidence="1">
    <location>
        <begin position="1507"/>
        <end position="1527"/>
    </location>
</feature>
<feature type="compositionally biased region" description="Low complexity" evidence="1">
    <location>
        <begin position="128"/>
        <end position="139"/>
    </location>
</feature>
<accession>A0A9P1BL55</accession>
<evidence type="ECO:0000256" key="1">
    <source>
        <dbReference type="SAM" id="MobiDB-lite"/>
    </source>
</evidence>
<evidence type="ECO:0000313" key="3">
    <source>
        <dbReference type="EMBL" id="CAL4761992.1"/>
    </source>
</evidence>
<name>A0A9P1BL55_9DINO</name>
<reference evidence="3 4" key="2">
    <citation type="submission" date="2024-05" db="EMBL/GenBank/DDBJ databases">
        <authorList>
            <person name="Chen Y."/>
            <person name="Shah S."/>
            <person name="Dougan E. K."/>
            <person name="Thang M."/>
            <person name="Chan C."/>
        </authorList>
    </citation>
    <scope>NUCLEOTIDE SEQUENCE [LARGE SCALE GENOMIC DNA]</scope>
</reference>